<accession>A0A9D4VID2</accession>
<keyword evidence="3" id="KW-1185">Reference proteome</keyword>
<dbReference type="EMBL" id="JAMSHJ010000007">
    <property type="protein sequence ID" value="KAI5383509.1"/>
    <property type="molecule type" value="Genomic_DNA"/>
</dbReference>
<feature type="transmembrane region" description="Helical" evidence="1">
    <location>
        <begin position="65"/>
        <end position="86"/>
    </location>
</feature>
<evidence type="ECO:0000313" key="3">
    <source>
        <dbReference type="Proteomes" id="UP001058974"/>
    </source>
</evidence>
<gene>
    <name evidence="2" type="ORF">KIW84_070770</name>
</gene>
<comment type="caution">
    <text evidence="2">The sequence shown here is derived from an EMBL/GenBank/DDBJ whole genome shotgun (WGS) entry which is preliminary data.</text>
</comment>
<keyword evidence="1" id="KW-0472">Membrane</keyword>
<name>A0A9D4VID2_PEA</name>
<feature type="transmembrane region" description="Helical" evidence="1">
    <location>
        <begin position="26"/>
        <end position="45"/>
    </location>
</feature>
<dbReference type="PANTHER" id="PTHR47179">
    <property type="entry name" value="E3 UBIQUITIN-PROTEIN LIGASE SIS3"/>
    <property type="match status" value="1"/>
</dbReference>
<protein>
    <submittedName>
        <fullName evidence="2">Uncharacterized protein</fullName>
    </submittedName>
</protein>
<organism evidence="2 3">
    <name type="scientific">Pisum sativum</name>
    <name type="common">Garden pea</name>
    <name type="synonym">Lathyrus oleraceus</name>
    <dbReference type="NCBI Taxonomy" id="3888"/>
    <lineage>
        <taxon>Eukaryota</taxon>
        <taxon>Viridiplantae</taxon>
        <taxon>Streptophyta</taxon>
        <taxon>Embryophyta</taxon>
        <taxon>Tracheophyta</taxon>
        <taxon>Spermatophyta</taxon>
        <taxon>Magnoliopsida</taxon>
        <taxon>eudicotyledons</taxon>
        <taxon>Gunneridae</taxon>
        <taxon>Pentapetalae</taxon>
        <taxon>rosids</taxon>
        <taxon>fabids</taxon>
        <taxon>Fabales</taxon>
        <taxon>Fabaceae</taxon>
        <taxon>Papilionoideae</taxon>
        <taxon>50 kb inversion clade</taxon>
        <taxon>NPAAA clade</taxon>
        <taxon>Hologalegina</taxon>
        <taxon>IRL clade</taxon>
        <taxon>Fabeae</taxon>
        <taxon>Lathyrus</taxon>
    </lineage>
</organism>
<keyword evidence="1" id="KW-1133">Transmembrane helix</keyword>
<reference evidence="2 3" key="1">
    <citation type="journal article" date="2022" name="Nat. Genet.">
        <title>Improved pea reference genome and pan-genome highlight genomic features and evolutionary characteristics.</title>
        <authorList>
            <person name="Yang T."/>
            <person name="Liu R."/>
            <person name="Luo Y."/>
            <person name="Hu S."/>
            <person name="Wang D."/>
            <person name="Wang C."/>
            <person name="Pandey M.K."/>
            <person name="Ge S."/>
            <person name="Xu Q."/>
            <person name="Li N."/>
            <person name="Li G."/>
            <person name="Huang Y."/>
            <person name="Saxena R.K."/>
            <person name="Ji Y."/>
            <person name="Li M."/>
            <person name="Yan X."/>
            <person name="He Y."/>
            <person name="Liu Y."/>
            <person name="Wang X."/>
            <person name="Xiang C."/>
            <person name="Varshney R.K."/>
            <person name="Ding H."/>
            <person name="Gao S."/>
            <person name="Zong X."/>
        </authorList>
    </citation>
    <scope>NUCLEOTIDE SEQUENCE [LARGE SCALE GENOMIC DNA]</scope>
    <source>
        <strain evidence="2 3">cv. Zhongwan 6</strain>
    </source>
</reference>
<keyword evidence="1" id="KW-0812">Transmembrane</keyword>
<dbReference type="GO" id="GO:0010182">
    <property type="term" value="P:sugar mediated signaling pathway"/>
    <property type="evidence" value="ECO:0007669"/>
    <property type="project" value="InterPro"/>
</dbReference>
<evidence type="ECO:0000256" key="1">
    <source>
        <dbReference type="SAM" id="Phobius"/>
    </source>
</evidence>
<dbReference type="GO" id="GO:0004842">
    <property type="term" value="F:ubiquitin-protein transferase activity"/>
    <property type="evidence" value="ECO:0007669"/>
    <property type="project" value="InterPro"/>
</dbReference>
<dbReference type="PANTHER" id="PTHR47179:SF1">
    <property type="entry name" value="E3 UBIQUITIN-PROTEIN LIGASE SIS3"/>
    <property type="match status" value="1"/>
</dbReference>
<sequence length="147" mass="16961">MFLHPFSYASRDFGWQQRYARFCGRVAVLSILGLLLYPFLWAWTIVGTMWFRSAKSYLPEEGQKWGFLIWLLFSYCGLLCIACMSVGKKKHVEEDDVLPLATVLIHRPRFSVAACVRIGLDSDWFMRFAMLASDWLSSFDRALTATA</sequence>
<evidence type="ECO:0000313" key="2">
    <source>
        <dbReference type="EMBL" id="KAI5383509.1"/>
    </source>
</evidence>
<dbReference type="Proteomes" id="UP001058974">
    <property type="component" value="Chromosome 7"/>
</dbReference>
<dbReference type="Gramene" id="Psat07G0077000-T1">
    <property type="protein sequence ID" value="KAI5383509.1"/>
    <property type="gene ID" value="KIW84_070770"/>
</dbReference>
<dbReference type="InterPro" id="IPR044793">
    <property type="entry name" value="SIS3"/>
</dbReference>
<proteinExistence type="predicted"/>
<dbReference type="AlphaFoldDB" id="A0A9D4VID2"/>